<proteinExistence type="predicted"/>
<evidence type="ECO:0000313" key="2">
    <source>
        <dbReference type="Proteomes" id="UP001223520"/>
    </source>
</evidence>
<evidence type="ECO:0000313" key="1">
    <source>
        <dbReference type="EMBL" id="WGV23843.1"/>
    </source>
</evidence>
<dbReference type="Proteomes" id="UP001223520">
    <property type="component" value="Chromosome"/>
</dbReference>
<dbReference type="KEGG" id="hbq:QI031_18765"/>
<protein>
    <submittedName>
        <fullName evidence="1">Uncharacterized protein</fullName>
    </submittedName>
</protein>
<reference evidence="1 2" key="1">
    <citation type="journal article" date="2023" name="Limnol Oceanogr Lett">
        <title>Environmental adaptations by the intertidal Antarctic cyanobacterium Halotia branconii CENA392 as revealed using long-read genome sequencing.</title>
        <authorList>
            <person name="Dextro R.B."/>
            <person name="Delbaje E."/>
            <person name="Freitas P.N.N."/>
            <person name="Geraldes V."/>
            <person name="Pinto E."/>
            <person name="Long P.F."/>
            <person name="Fiore M.F."/>
        </authorList>
    </citation>
    <scope>NUCLEOTIDE SEQUENCE [LARGE SCALE GENOMIC DNA]</scope>
    <source>
        <strain evidence="1 2">CENA392</strain>
    </source>
</reference>
<sequence length="140" mass="15737">MSNSPRPKPQSATQAPQALFCQSGKSGQVNNKALVLSNGNRHLISEALCMLSENWEQLRSKHYKKSPLNQAKCKNYQAASFVKFARHSPKARKLFRQSLMEGNPQDRTSLLCETLRAKRSYAVGFTQQWTHRAADAPASF</sequence>
<keyword evidence="2" id="KW-1185">Reference proteome</keyword>
<gene>
    <name evidence="1" type="ORF">QI031_18765</name>
</gene>
<accession>A0AAJ6NNV8</accession>
<name>A0AAJ6NNV8_9CYAN</name>
<organism evidence="1 2">
    <name type="scientific">Halotia branconii CENA392</name>
    <dbReference type="NCBI Taxonomy" id="1539056"/>
    <lineage>
        <taxon>Bacteria</taxon>
        <taxon>Bacillati</taxon>
        <taxon>Cyanobacteriota</taxon>
        <taxon>Cyanophyceae</taxon>
        <taxon>Nostocales</taxon>
        <taxon>Nodulariaceae</taxon>
        <taxon>Halotia</taxon>
    </lineage>
</organism>
<dbReference type="AlphaFoldDB" id="A0AAJ6NNV8"/>
<dbReference type="RefSeq" id="WP_281481173.1">
    <property type="nucleotide sequence ID" value="NZ_CP124543.1"/>
</dbReference>
<dbReference type="EMBL" id="CP124543">
    <property type="protein sequence ID" value="WGV23843.1"/>
    <property type="molecule type" value="Genomic_DNA"/>
</dbReference>